<reference evidence="2 3" key="1">
    <citation type="submission" date="2016-11" db="EMBL/GenBank/DDBJ databases">
        <title>Complete genome sequencing of Virgibacillus halodenitrificans PDB-F2.</title>
        <authorList>
            <person name="Sun Z."/>
            <person name="Zhou Y."/>
            <person name="Li H."/>
        </authorList>
    </citation>
    <scope>NUCLEOTIDE SEQUENCE [LARGE SCALE GENOMIC DNA]</scope>
    <source>
        <strain evidence="2 3">PDB-F2</strain>
    </source>
</reference>
<evidence type="ECO:0000313" key="3">
    <source>
        <dbReference type="Proteomes" id="UP000182945"/>
    </source>
</evidence>
<dbReference type="RefSeq" id="WP_071650002.1">
    <property type="nucleotide sequence ID" value="NZ_CP017962.1"/>
</dbReference>
<dbReference type="GeneID" id="71515209"/>
<protein>
    <submittedName>
        <fullName evidence="2">Holin</fullName>
    </submittedName>
</protein>
<keyword evidence="1" id="KW-0472">Membrane</keyword>
<keyword evidence="1" id="KW-0812">Transmembrane</keyword>
<feature type="transmembrane region" description="Helical" evidence="1">
    <location>
        <begin position="6"/>
        <end position="22"/>
    </location>
</feature>
<keyword evidence="1" id="KW-1133">Transmembrane helix</keyword>
<dbReference type="Proteomes" id="UP000182945">
    <property type="component" value="Chromosome"/>
</dbReference>
<dbReference type="KEGG" id="vhl:BME96_12425"/>
<accession>A0AAC9NN51</accession>
<name>A0AAC9NN51_VIRHA</name>
<feature type="transmembrane region" description="Helical" evidence="1">
    <location>
        <begin position="34"/>
        <end position="52"/>
    </location>
</feature>
<gene>
    <name evidence="2" type="ORF">BME96_12425</name>
</gene>
<dbReference type="AlphaFoldDB" id="A0AAC9NN51"/>
<evidence type="ECO:0000313" key="2">
    <source>
        <dbReference type="EMBL" id="APC50259.1"/>
    </source>
</evidence>
<feature type="transmembrane region" description="Helical" evidence="1">
    <location>
        <begin position="58"/>
        <end position="77"/>
    </location>
</feature>
<dbReference type="Pfam" id="PF06946">
    <property type="entry name" value="Phage_holin_5_1"/>
    <property type="match status" value="1"/>
</dbReference>
<organism evidence="2 3">
    <name type="scientific">Virgibacillus halodenitrificans</name>
    <name type="common">Bacillus halodenitrificans</name>
    <dbReference type="NCBI Taxonomy" id="1482"/>
    <lineage>
        <taxon>Bacteria</taxon>
        <taxon>Bacillati</taxon>
        <taxon>Bacillota</taxon>
        <taxon>Bacilli</taxon>
        <taxon>Bacillales</taxon>
        <taxon>Bacillaceae</taxon>
        <taxon>Virgibacillus</taxon>
    </lineage>
</organism>
<dbReference type="EMBL" id="CP017962">
    <property type="protein sequence ID" value="APC50259.1"/>
    <property type="molecule type" value="Genomic_DNA"/>
</dbReference>
<dbReference type="InterPro" id="IPR009708">
    <property type="entry name" value="Phage_A118_holin/antiholin"/>
</dbReference>
<sequence>MQQVLIFATLIVPAVIGLVELVKRTVSVKKNIVPAISFIIGLIIGTAAYPFTDMELVLRLWAGGFAGLSGTGLFELIKKRNGVTK</sequence>
<evidence type="ECO:0000256" key="1">
    <source>
        <dbReference type="SAM" id="Phobius"/>
    </source>
</evidence>
<proteinExistence type="predicted"/>